<dbReference type="SUPFAM" id="SSF46955">
    <property type="entry name" value="Putative DNA-binding domain"/>
    <property type="match status" value="1"/>
</dbReference>
<dbReference type="FunFam" id="3.10.260.20:FF:000001">
    <property type="entry name" value="Dachshund homolog 1"/>
    <property type="match status" value="1"/>
</dbReference>
<dbReference type="Pfam" id="PF02437">
    <property type="entry name" value="Ski_Sno_DHD"/>
    <property type="match status" value="1"/>
</dbReference>
<evidence type="ECO:0000256" key="4">
    <source>
        <dbReference type="SAM" id="MobiDB-lite"/>
    </source>
</evidence>
<feature type="compositionally biased region" description="Gly residues" evidence="4">
    <location>
        <begin position="91"/>
        <end position="106"/>
    </location>
</feature>
<dbReference type="GO" id="GO:0000978">
    <property type="term" value="F:RNA polymerase II cis-regulatory region sequence-specific DNA binding"/>
    <property type="evidence" value="ECO:0007669"/>
    <property type="project" value="TreeGrafter"/>
</dbReference>
<dbReference type="PANTHER" id="PTHR12577">
    <property type="entry name" value="DACHSHUND"/>
    <property type="match status" value="1"/>
</dbReference>
<keyword evidence="2" id="KW-0539">Nucleus</keyword>
<accession>Q70Q63</accession>
<dbReference type="EMBL" id="AJ555469">
    <property type="protein sequence ID" value="CAD88222.1"/>
    <property type="molecule type" value="Genomic_DNA"/>
</dbReference>
<dbReference type="PANTHER" id="PTHR12577:SF14">
    <property type="entry name" value="DACHSHUND HOMOLOG 1"/>
    <property type="match status" value="1"/>
</dbReference>
<comment type="subcellular location">
    <subcellularLocation>
        <location evidence="1">Nucleus</location>
    </subcellularLocation>
</comment>
<evidence type="ECO:0000313" key="6">
    <source>
        <dbReference type="EMBL" id="CAD88222.1"/>
    </source>
</evidence>
<sequence>MAVPAALIPPTQLVTPQAAISSSASSSSSSSANSTSSANNSPSPSVAPSSSGQSLYRPEPLAATTVTPSSLSGPTPNLTASSGSNSQGSGAAAGTGGVGGGGGGSNGILSNCNSPSTTNSSNSSHHNNNNLIIPGSTSSHIQQHHIPPAAATTLPTSNLPGKPVYSTPSPVENIPQNNECRMVELRGAKVASFTVETCELICLPQAFDLFLKHLVGGLHTVYTKLKRLEISPVVCNVEQVRILRGLGAIQPGVNRCKLISRKDFETLYNDCTNASSRPGRPPKRTQSVTSSDNPHIMPHTVPGLMSPGMIPPTGLTAAAAAAAAATNAAIAEAMKVKKIKLEAMTNYHGNNQHGADSDNGDLNSSLGSSDGSWDKEKLQSLPTQGSQTSLSHPNLPGQHNLSVTHPLNTLQQNHLLPNGLEIPFMMMPHPLIPVSLPPASVTMAMSQMNHLSTIASMAAAAQVQSTPSRVETSVIKERVPDSPSPAPSLEDGRRPVSHPSSHRSSSVSSSPARTESSSDRIPVHHNGISINQMLMGLSPNIIPGPKEGDLAGHEVGHETKRMHMEKDETLLSTPTARDSFDRHSLSGHGQPLPPGYPSPFLFPGWDCLL</sequence>
<evidence type="ECO:0000259" key="5">
    <source>
        <dbReference type="Pfam" id="PF02437"/>
    </source>
</evidence>
<gene>
    <name evidence="6" type="primary">dachA</name>
</gene>
<feature type="compositionally biased region" description="Low complexity" evidence="4">
    <location>
        <begin position="497"/>
        <end position="515"/>
    </location>
</feature>
<proteinExistence type="inferred from homology"/>
<feature type="compositionally biased region" description="Low complexity" evidence="4">
    <location>
        <begin position="360"/>
        <end position="371"/>
    </location>
</feature>
<dbReference type="GO" id="GO:0000981">
    <property type="term" value="F:DNA-binding transcription factor activity, RNA polymerase II-specific"/>
    <property type="evidence" value="ECO:0007669"/>
    <property type="project" value="TreeGrafter"/>
</dbReference>
<dbReference type="InterPro" id="IPR052417">
    <property type="entry name" value="Dachshund_domain"/>
</dbReference>
<dbReference type="GO" id="GO:0005667">
    <property type="term" value="C:transcription regulator complex"/>
    <property type="evidence" value="ECO:0007669"/>
    <property type="project" value="TreeGrafter"/>
</dbReference>
<dbReference type="InterPro" id="IPR003380">
    <property type="entry name" value="SKI/SNO/DAC"/>
</dbReference>
<feature type="compositionally biased region" description="Low complexity" evidence="4">
    <location>
        <begin position="107"/>
        <end position="130"/>
    </location>
</feature>
<dbReference type="InterPro" id="IPR037000">
    <property type="entry name" value="Ski_DNA-bd_sf"/>
</dbReference>
<dbReference type="GO" id="GO:0005634">
    <property type="term" value="C:nucleus"/>
    <property type="evidence" value="ECO:0007669"/>
    <property type="project" value="UniProtKB-SubCell"/>
</dbReference>
<evidence type="ECO:0000256" key="3">
    <source>
        <dbReference type="ARBA" id="ARBA00038192"/>
    </source>
</evidence>
<feature type="compositionally biased region" description="Low complexity" evidence="4">
    <location>
        <begin position="80"/>
        <end position="90"/>
    </location>
</feature>
<feature type="domain" description="SKI/SNO/DAC" evidence="5">
    <location>
        <begin position="165"/>
        <end position="273"/>
    </location>
</feature>
<feature type="region of interest" description="Disordered" evidence="4">
    <location>
        <begin position="350"/>
        <end position="399"/>
    </location>
</feature>
<name>Q70Q63_XENLA</name>
<feature type="region of interest" description="Disordered" evidence="4">
    <location>
        <begin position="466"/>
        <end position="523"/>
    </location>
</feature>
<dbReference type="CDD" id="cd21081">
    <property type="entry name" value="DHD_Dac"/>
    <property type="match status" value="1"/>
</dbReference>
<protein>
    <submittedName>
        <fullName evidence="6">Putative dachshund A</fullName>
    </submittedName>
</protein>
<evidence type="ECO:0000256" key="2">
    <source>
        <dbReference type="ARBA" id="ARBA00023242"/>
    </source>
</evidence>
<feature type="compositionally biased region" description="Polar residues" evidence="4">
    <location>
        <begin position="380"/>
        <end position="399"/>
    </location>
</feature>
<dbReference type="AlphaFoldDB" id="Q70Q63"/>
<reference evidence="6" key="1">
    <citation type="submission" date="2003-04" db="EMBL/GenBank/DDBJ databases">
        <title>Cloning and developmental expression of Xenopus Dachschund.</title>
        <authorList>
            <person name="Arresta E."/>
            <person name="Giambra V."/>
            <person name="Gargaro A."/>
            <person name="Bernardini S."/>
            <person name="Filoni S."/>
            <person name="Cannata S."/>
        </authorList>
    </citation>
    <scope>NUCLEOTIDE SEQUENCE</scope>
    <source>
        <tissue evidence="6">Retina</tissue>
    </source>
</reference>
<feature type="region of interest" description="Disordered" evidence="4">
    <location>
        <begin position="1"/>
        <end position="172"/>
    </location>
</feature>
<feature type="compositionally biased region" description="Polar residues" evidence="4">
    <location>
        <begin position="64"/>
        <end position="79"/>
    </location>
</feature>
<feature type="compositionally biased region" description="Low complexity" evidence="4">
    <location>
        <begin position="18"/>
        <end position="51"/>
    </location>
</feature>
<feature type="compositionally biased region" description="Polar residues" evidence="4">
    <location>
        <begin position="284"/>
        <end position="293"/>
    </location>
</feature>
<feature type="region of interest" description="Disordered" evidence="4">
    <location>
        <begin position="272"/>
        <end position="297"/>
    </location>
</feature>
<dbReference type="Gene3D" id="3.10.260.20">
    <property type="entry name" value="Ski"/>
    <property type="match status" value="1"/>
</dbReference>
<dbReference type="InterPro" id="IPR009061">
    <property type="entry name" value="DNA-bd_dom_put_sf"/>
</dbReference>
<comment type="similarity">
    <text evidence="3">Belongs to the DACH/dachshund family.</text>
</comment>
<evidence type="ECO:0000256" key="1">
    <source>
        <dbReference type="ARBA" id="ARBA00004123"/>
    </source>
</evidence>
<organism evidence="6">
    <name type="scientific">Xenopus laevis</name>
    <name type="common">African clawed frog</name>
    <dbReference type="NCBI Taxonomy" id="8355"/>
    <lineage>
        <taxon>Eukaryota</taxon>
        <taxon>Metazoa</taxon>
        <taxon>Chordata</taxon>
        <taxon>Craniata</taxon>
        <taxon>Vertebrata</taxon>
        <taxon>Euteleostomi</taxon>
        <taxon>Amphibia</taxon>
        <taxon>Batrachia</taxon>
        <taxon>Anura</taxon>
        <taxon>Pipoidea</taxon>
        <taxon>Pipidae</taxon>
        <taxon>Xenopodinae</taxon>
        <taxon>Xenopus</taxon>
        <taxon>Xenopus</taxon>
    </lineage>
</organism>